<evidence type="ECO:0000313" key="2">
    <source>
        <dbReference type="Proteomes" id="UP001066276"/>
    </source>
</evidence>
<keyword evidence="2" id="KW-1185">Reference proteome</keyword>
<sequence>MALWIFRDEDLDPSQQDAGPDVLERQRSASIMVAGVATPQNEVTFESLPLATCQSPVTSESLSLPDYVTLPINL</sequence>
<name>A0AAV7LVC0_PLEWA</name>
<organism evidence="1 2">
    <name type="scientific">Pleurodeles waltl</name>
    <name type="common">Iberian ribbed newt</name>
    <dbReference type="NCBI Taxonomy" id="8319"/>
    <lineage>
        <taxon>Eukaryota</taxon>
        <taxon>Metazoa</taxon>
        <taxon>Chordata</taxon>
        <taxon>Craniata</taxon>
        <taxon>Vertebrata</taxon>
        <taxon>Euteleostomi</taxon>
        <taxon>Amphibia</taxon>
        <taxon>Batrachia</taxon>
        <taxon>Caudata</taxon>
        <taxon>Salamandroidea</taxon>
        <taxon>Salamandridae</taxon>
        <taxon>Pleurodelinae</taxon>
        <taxon>Pleurodeles</taxon>
    </lineage>
</organism>
<gene>
    <name evidence="1" type="ORF">NDU88_006598</name>
</gene>
<dbReference type="EMBL" id="JANPWB010000015">
    <property type="protein sequence ID" value="KAJ1093498.1"/>
    <property type="molecule type" value="Genomic_DNA"/>
</dbReference>
<comment type="caution">
    <text evidence="1">The sequence shown here is derived from an EMBL/GenBank/DDBJ whole genome shotgun (WGS) entry which is preliminary data.</text>
</comment>
<evidence type="ECO:0000313" key="1">
    <source>
        <dbReference type="EMBL" id="KAJ1093498.1"/>
    </source>
</evidence>
<accession>A0AAV7LVC0</accession>
<protein>
    <submittedName>
        <fullName evidence="1">Uncharacterized protein</fullName>
    </submittedName>
</protein>
<proteinExistence type="predicted"/>
<reference evidence="1" key="1">
    <citation type="journal article" date="2022" name="bioRxiv">
        <title>Sequencing and chromosome-scale assembly of the giantPleurodeles waltlgenome.</title>
        <authorList>
            <person name="Brown T."/>
            <person name="Elewa A."/>
            <person name="Iarovenko S."/>
            <person name="Subramanian E."/>
            <person name="Araus A.J."/>
            <person name="Petzold A."/>
            <person name="Susuki M."/>
            <person name="Suzuki K.-i.T."/>
            <person name="Hayashi T."/>
            <person name="Toyoda A."/>
            <person name="Oliveira C."/>
            <person name="Osipova E."/>
            <person name="Leigh N.D."/>
            <person name="Simon A."/>
            <person name="Yun M.H."/>
        </authorList>
    </citation>
    <scope>NUCLEOTIDE SEQUENCE</scope>
    <source>
        <strain evidence="1">20211129_DDA</strain>
        <tissue evidence="1">Liver</tissue>
    </source>
</reference>
<dbReference type="Proteomes" id="UP001066276">
    <property type="component" value="Chromosome 11"/>
</dbReference>
<dbReference type="AlphaFoldDB" id="A0AAV7LVC0"/>